<gene>
    <name evidence="2" type="ORF">PENTCL1PPCAC_30135</name>
</gene>
<feature type="transmembrane region" description="Helical" evidence="1">
    <location>
        <begin position="12"/>
        <end position="33"/>
    </location>
</feature>
<feature type="non-terminal residue" evidence="2">
    <location>
        <position position="1"/>
    </location>
</feature>
<accession>A0AAV5ULG9</accession>
<keyword evidence="1" id="KW-0812">Transmembrane</keyword>
<organism evidence="2 3">
    <name type="scientific">Pristionchus entomophagus</name>
    <dbReference type="NCBI Taxonomy" id="358040"/>
    <lineage>
        <taxon>Eukaryota</taxon>
        <taxon>Metazoa</taxon>
        <taxon>Ecdysozoa</taxon>
        <taxon>Nematoda</taxon>
        <taxon>Chromadorea</taxon>
        <taxon>Rhabditida</taxon>
        <taxon>Rhabditina</taxon>
        <taxon>Diplogasteromorpha</taxon>
        <taxon>Diplogasteroidea</taxon>
        <taxon>Neodiplogasteridae</taxon>
        <taxon>Pristionchus</taxon>
    </lineage>
</organism>
<keyword evidence="3" id="KW-1185">Reference proteome</keyword>
<evidence type="ECO:0000313" key="3">
    <source>
        <dbReference type="Proteomes" id="UP001432027"/>
    </source>
</evidence>
<sequence>FLLIFDICSTIVVTVALLFTCLSAFFVYFKLLFYSPHSKNYTFKLISINGIAELMSCLTHLILYQLTSHPFMLGFYLYLRSLSTYSFVGFQEIFILMSPFIVDPFIDEANRHIRIQSFASR</sequence>
<dbReference type="AlphaFoldDB" id="A0AAV5ULG9"/>
<name>A0AAV5ULG9_9BILA</name>
<feature type="transmembrane region" description="Helical" evidence="1">
    <location>
        <begin position="45"/>
        <end position="64"/>
    </location>
</feature>
<dbReference type="Proteomes" id="UP001432027">
    <property type="component" value="Unassembled WGS sequence"/>
</dbReference>
<reference evidence="2" key="1">
    <citation type="submission" date="2023-10" db="EMBL/GenBank/DDBJ databases">
        <title>Genome assembly of Pristionchus species.</title>
        <authorList>
            <person name="Yoshida K."/>
            <person name="Sommer R.J."/>
        </authorList>
    </citation>
    <scope>NUCLEOTIDE SEQUENCE</scope>
    <source>
        <strain evidence="2">RS0144</strain>
    </source>
</reference>
<dbReference type="EMBL" id="BTSX01000006">
    <property type="protein sequence ID" value="GMT07961.1"/>
    <property type="molecule type" value="Genomic_DNA"/>
</dbReference>
<protein>
    <recommendedName>
        <fullName evidence="4">Serpentine receptor class gamma</fullName>
    </recommendedName>
</protein>
<feature type="transmembrane region" description="Helical" evidence="1">
    <location>
        <begin position="84"/>
        <end position="106"/>
    </location>
</feature>
<keyword evidence="1" id="KW-0472">Membrane</keyword>
<evidence type="ECO:0008006" key="4">
    <source>
        <dbReference type="Google" id="ProtNLM"/>
    </source>
</evidence>
<proteinExistence type="predicted"/>
<keyword evidence="1" id="KW-1133">Transmembrane helix</keyword>
<comment type="caution">
    <text evidence="2">The sequence shown here is derived from an EMBL/GenBank/DDBJ whole genome shotgun (WGS) entry which is preliminary data.</text>
</comment>
<evidence type="ECO:0000256" key="1">
    <source>
        <dbReference type="SAM" id="Phobius"/>
    </source>
</evidence>
<evidence type="ECO:0000313" key="2">
    <source>
        <dbReference type="EMBL" id="GMT07961.1"/>
    </source>
</evidence>